<evidence type="ECO:0000256" key="2">
    <source>
        <dbReference type="ARBA" id="ARBA00023016"/>
    </source>
</evidence>
<feature type="domain" description="DJ-1/PfpI" evidence="6">
    <location>
        <begin position="140"/>
        <end position="240"/>
    </location>
</feature>
<dbReference type="AlphaFoldDB" id="A0A8H6YBY3"/>
<dbReference type="EC" id="4.2.1.130" evidence="1"/>
<dbReference type="GO" id="GO:0019172">
    <property type="term" value="F:glyoxalase III activity"/>
    <property type="evidence" value="ECO:0007669"/>
    <property type="project" value="UniProtKB-EC"/>
</dbReference>
<accession>A0A8H6YBY3</accession>
<evidence type="ECO:0000256" key="5">
    <source>
        <dbReference type="ARBA" id="ARBA00048082"/>
    </source>
</evidence>
<keyword evidence="3" id="KW-0456">Lyase</keyword>
<protein>
    <recommendedName>
        <fullName evidence="1">D-lactate dehydratase</fullName>
        <ecNumber evidence="1">4.2.1.130</ecNumber>
    </recommendedName>
</protein>
<comment type="caution">
    <text evidence="7">The sequence shown here is derived from an EMBL/GenBank/DDBJ whole genome shotgun (WGS) entry which is preliminary data.</text>
</comment>
<dbReference type="InterPro" id="IPR002818">
    <property type="entry name" value="DJ-1/PfpI"/>
</dbReference>
<evidence type="ECO:0000313" key="8">
    <source>
        <dbReference type="Proteomes" id="UP000623467"/>
    </source>
</evidence>
<dbReference type="EMBL" id="JACAZH010000011">
    <property type="protein sequence ID" value="KAF7355265.1"/>
    <property type="molecule type" value="Genomic_DNA"/>
</dbReference>
<evidence type="ECO:0000256" key="4">
    <source>
        <dbReference type="ARBA" id="ARBA00038493"/>
    </source>
</evidence>
<reference evidence="7" key="1">
    <citation type="submission" date="2020-05" db="EMBL/GenBank/DDBJ databases">
        <title>Mycena genomes resolve the evolution of fungal bioluminescence.</title>
        <authorList>
            <person name="Tsai I.J."/>
        </authorList>
    </citation>
    <scope>NUCLEOTIDE SEQUENCE</scope>
    <source>
        <strain evidence="7">160909Yilan</strain>
    </source>
</reference>
<evidence type="ECO:0000256" key="1">
    <source>
        <dbReference type="ARBA" id="ARBA00013134"/>
    </source>
</evidence>
<dbReference type="Gene3D" id="3.40.50.880">
    <property type="match status" value="2"/>
</dbReference>
<dbReference type="Proteomes" id="UP000623467">
    <property type="component" value="Unassembled WGS sequence"/>
</dbReference>
<gene>
    <name evidence="7" type="ORF">MSAN_01442700</name>
</gene>
<dbReference type="CDD" id="cd03141">
    <property type="entry name" value="GATase1_Hsp31_like"/>
    <property type="match status" value="1"/>
</dbReference>
<dbReference type="GO" id="GO:0005737">
    <property type="term" value="C:cytoplasm"/>
    <property type="evidence" value="ECO:0007669"/>
    <property type="project" value="TreeGrafter"/>
</dbReference>
<proteinExistence type="inferred from homology"/>
<dbReference type="PANTHER" id="PTHR48094">
    <property type="entry name" value="PROTEIN/NUCLEIC ACID DEGLYCASE DJ-1-RELATED"/>
    <property type="match status" value="1"/>
</dbReference>
<dbReference type="OrthoDB" id="543156at2759"/>
<name>A0A8H6YBY3_9AGAR</name>
<sequence>MPAILFVLTSAAKTFTGAPAGWYLPEAAHPYYVLAPHATIDFASPAGPNPPISEGSVKMFESDPECVKFLADETVKSKLASAKKLSEVNAKAERLRCCLLRRRPWARHRFGCRPGQHQTCIRGKKYSVSILNVPFDDHAQFYQAGKITAAVCHGPAALVGATDAEGKSIFAGKNATGFSNAEETQIDTVKDVPFLLEDKIGSLGGKYEKAADPWAPHVVVDGNLYTGQNPASSAPIGEAVLKGLKL</sequence>
<dbReference type="GO" id="GO:0019243">
    <property type="term" value="P:methylglyoxal catabolic process to D-lactate via S-lactoyl-glutathione"/>
    <property type="evidence" value="ECO:0007669"/>
    <property type="project" value="TreeGrafter"/>
</dbReference>
<keyword evidence="8" id="KW-1185">Reference proteome</keyword>
<organism evidence="7 8">
    <name type="scientific">Mycena sanguinolenta</name>
    <dbReference type="NCBI Taxonomy" id="230812"/>
    <lineage>
        <taxon>Eukaryota</taxon>
        <taxon>Fungi</taxon>
        <taxon>Dikarya</taxon>
        <taxon>Basidiomycota</taxon>
        <taxon>Agaricomycotina</taxon>
        <taxon>Agaricomycetes</taxon>
        <taxon>Agaricomycetidae</taxon>
        <taxon>Agaricales</taxon>
        <taxon>Marasmiineae</taxon>
        <taxon>Mycenaceae</taxon>
        <taxon>Mycena</taxon>
    </lineage>
</organism>
<dbReference type="SUPFAM" id="SSF52317">
    <property type="entry name" value="Class I glutamine amidotransferase-like"/>
    <property type="match status" value="2"/>
</dbReference>
<dbReference type="InterPro" id="IPR029062">
    <property type="entry name" value="Class_I_gatase-like"/>
</dbReference>
<comment type="catalytic activity">
    <reaction evidence="5">
        <text>methylglyoxal + H2O = (R)-lactate + H(+)</text>
        <dbReference type="Rhea" id="RHEA:27754"/>
        <dbReference type="ChEBI" id="CHEBI:15377"/>
        <dbReference type="ChEBI" id="CHEBI:15378"/>
        <dbReference type="ChEBI" id="CHEBI:16004"/>
        <dbReference type="ChEBI" id="CHEBI:17158"/>
        <dbReference type="EC" id="4.2.1.130"/>
    </reaction>
</comment>
<dbReference type="Pfam" id="PF01965">
    <property type="entry name" value="DJ-1_PfpI"/>
    <property type="match status" value="1"/>
</dbReference>
<evidence type="ECO:0000256" key="3">
    <source>
        <dbReference type="ARBA" id="ARBA00023239"/>
    </source>
</evidence>
<comment type="similarity">
    <text evidence="4">Belongs to the peptidase C56 family. HSP31-like subfamily.</text>
</comment>
<dbReference type="PANTHER" id="PTHR48094:SF11">
    <property type="entry name" value="GLUTATHIONE-INDEPENDENT GLYOXALASE HSP31-RELATED"/>
    <property type="match status" value="1"/>
</dbReference>
<evidence type="ECO:0000259" key="6">
    <source>
        <dbReference type="Pfam" id="PF01965"/>
    </source>
</evidence>
<dbReference type="InterPro" id="IPR050325">
    <property type="entry name" value="Prot/Nucl_acid_deglycase"/>
</dbReference>
<keyword evidence="2" id="KW-0346">Stress response</keyword>
<evidence type="ECO:0000313" key="7">
    <source>
        <dbReference type="EMBL" id="KAF7355265.1"/>
    </source>
</evidence>